<name>A0A927L308_9ACTN</name>
<dbReference type="AlphaFoldDB" id="A0A927L308"/>
<dbReference type="PANTHER" id="PTHR42808:SF3">
    <property type="entry name" value="HYDROXYSTEROID DEHYDROGENASE-LIKE PROTEIN 2"/>
    <property type="match status" value="1"/>
</dbReference>
<comment type="caution">
    <text evidence="1">The sequence shown here is derived from an EMBL/GenBank/DDBJ whole genome shotgun (WGS) entry which is preliminary data.</text>
</comment>
<evidence type="ECO:0000313" key="1">
    <source>
        <dbReference type="EMBL" id="MBD9724068.1"/>
    </source>
</evidence>
<accession>A0A927L308</accession>
<dbReference type="GeneID" id="79928226"/>
<dbReference type="PANTHER" id="PTHR42808">
    <property type="entry name" value="HYDROXYSTEROID DEHYDROGENASE-LIKE PROTEIN 2"/>
    <property type="match status" value="1"/>
</dbReference>
<dbReference type="RefSeq" id="WP_179202314.1">
    <property type="nucleotide sequence ID" value="NZ_CP119182.1"/>
</dbReference>
<dbReference type="Proteomes" id="UP000661025">
    <property type="component" value="Unassembled WGS sequence"/>
</dbReference>
<sequence length="56" mass="5825">MADAAYAVLTRDARTCTGNLFIDDEVLSGEGVTDLAAYSPAGFEGDLALDIFVDPA</sequence>
<gene>
    <name evidence="1" type="ORF">IHE70_12640</name>
</gene>
<organism evidence="1 2">
    <name type="scientific">Streptomyces caniscabiei</name>
    <dbReference type="NCBI Taxonomy" id="2746961"/>
    <lineage>
        <taxon>Bacteria</taxon>
        <taxon>Bacillati</taxon>
        <taxon>Actinomycetota</taxon>
        <taxon>Actinomycetes</taxon>
        <taxon>Kitasatosporales</taxon>
        <taxon>Streptomycetaceae</taxon>
        <taxon>Streptomyces</taxon>
    </lineage>
</organism>
<evidence type="ECO:0000313" key="2">
    <source>
        <dbReference type="Proteomes" id="UP000661025"/>
    </source>
</evidence>
<dbReference type="EMBL" id="JACYXT010000004">
    <property type="protein sequence ID" value="MBD9724068.1"/>
    <property type="molecule type" value="Genomic_DNA"/>
</dbReference>
<protein>
    <submittedName>
        <fullName evidence="1">Uncharacterized protein</fullName>
    </submittedName>
</protein>
<proteinExistence type="predicted"/>
<dbReference type="InterPro" id="IPR051935">
    <property type="entry name" value="HSDL2"/>
</dbReference>
<reference evidence="1" key="1">
    <citation type="submission" date="2020-09" db="EMBL/GenBank/DDBJ databases">
        <title>Streptomyces canutascabiei sp. nov., which causes potato common scab and is distributed across the world.</title>
        <authorList>
            <person name="Nguyen H.P."/>
            <person name="Weisberg A.J."/>
            <person name="Chang J.H."/>
            <person name="Clarke C.R."/>
        </authorList>
    </citation>
    <scope>NUCLEOTIDE SEQUENCE</scope>
    <source>
        <strain evidence="1">ID-01-6.2a</strain>
    </source>
</reference>